<dbReference type="EMBL" id="NKUF01000006">
    <property type="protein sequence ID" value="PYD63981.1"/>
    <property type="molecule type" value="Genomic_DNA"/>
</dbReference>
<dbReference type="PIRSF" id="PIRSF012337">
    <property type="entry name" value="gp45"/>
    <property type="match status" value="1"/>
</dbReference>
<evidence type="ECO:0000313" key="2">
    <source>
        <dbReference type="EMBL" id="PYD63981.1"/>
    </source>
</evidence>
<name>A0A318PTQ6_9PROT</name>
<dbReference type="RefSeq" id="WP_110912880.1">
    <property type="nucleotide sequence ID" value="NZ_NKUF01000006.1"/>
</dbReference>
<dbReference type="Pfam" id="PF06890">
    <property type="entry name" value="Phage_Mu_Gp45"/>
    <property type="match status" value="1"/>
</dbReference>
<dbReference type="AlphaFoldDB" id="A0A318PTQ6"/>
<protein>
    <recommendedName>
        <fullName evidence="1">Bacteriophage Mu Gp45 N-terminal domain-containing protein</fullName>
    </recommendedName>
</protein>
<gene>
    <name evidence="2" type="ORF">CFR72_04665</name>
</gene>
<dbReference type="OrthoDB" id="7364815at2"/>
<comment type="caution">
    <text evidence="2">The sequence shown here is derived from an EMBL/GenBank/DDBJ whole genome shotgun (WGS) entry which is preliminary data.</text>
</comment>
<feature type="domain" description="Bacteriophage Mu Gp45 N-terminal" evidence="1">
    <location>
        <begin position="25"/>
        <end position="86"/>
    </location>
</feature>
<sequence>MTAPLMRTARRVMMALGIGRQTADTNEAPNTPTVQVALAAGELRSDVPVMQEYGLASRPVPGSDLFVAFIGGDRTRGVVIATGDQRGRPKDLQPGEVCLFHPSTGSRIWLKTDGSIAIAPFNGKTAVTGDLTASGTITGNEVVAQGVKLSSHEHSNGNEGQDTGPPV</sequence>
<evidence type="ECO:0000313" key="3">
    <source>
        <dbReference type="Proteomes" id="UP000248301"/>
    </source>
</evidence>
<proteinExistence type="predicted"/>
<dbReference type="InterPro" id="IPR014462">
    <property type="entry name" value="Phage_Mu_Gp45"/>
</dbReference>
<evidence type="ECO:0000259" key="1">
    <source>
        <dbReference type="Pfam" id="PF06890"/>
    </source>
</evidence>
<dbReference type="Proteomes" id="UP000248301">
    <property type="component" value="Unassembled WGS sequence"/>
</dbReference>
<dbReference type="InterPro" id="IPR053861">
    <property type="entry name" value="Phage_Mu_Gp45_N"/>
</dbReference>
<organism evidence="2 3">
    <name type="scientific">Gluconacetobacter entanii</name>
    <dbReference type="NCBI Taxonomy" id="108528"/>
    <lineage>
        <taxon>Bacteria</taxon>
        <taxon>Pseudomonadati</taxon>
        <taxon>Pseudomonadota</taxon>
        <taxon>Alphaproteobacteria</taxon>
        <taxon>Acetobacterales</taxon>
        <taxon>Acetobacteraceae</taxon>
        <taxon>Gluconacetobacter</taxon>
    </lineage>
</organism>
<reference evidence="2 3" key="1">
    <citation type="submission" date="2017-07" db="EMBL/GenBank/DDBJ databases">
        <title>A draft genome sequence of Gluconacetobacter entanii LTH 4560.</title>
        <authorList>
            <person name="Skraban J."/>
            <person name="Cleenwerck I."/>
            <person name="Vandamme P."/>
            <person name="Trcek J."/>
        </authorList>
    </citation>
    <scope>NUCLEOTIDE SEQUENCE [LARGE SCALE GENOMIC DNA]</scope>
    <source>
        <strain evidence="2 3">LTH 4560</strain>
    </source>
</reference>
<accession>A0A318PTQ6</accession>